<accession>A0A2N9FTQ3</accession>
<protein>
    <submittedName>
        <fullName evidence="2">Uncharacterized protein</fullName>
    </submittedName>
</protein>
<keyword evidence="1" id="KW-0472">Membrane</keyword>
<keyword evidence="1" id="KW-1133">Transmembrane helix</keyword>
<reference evidence="2" key="1">
    <citation type="submission" date="2018-02" db="EMBL/GenBank/DDBJ databases">
        <authorList>
            <person name="Cohen D.B."/>
            <person name="Kent A.D."/>
        </authorList>
    </citation>
    <scope>NUCLEOTIDE SEQUENCE</scope>
</reference>
<evidence type="ECO:0000313" key="2">
    <source>
        <dbReference type="EMBL" id="SPC90329.1"/>
    </source>
</evidence>
<name>A0A2N9FTQ3_FAGSY</name>
<proteinExistence type="predicted"/>
<organism evidence="2">
    <name type="scientific">Fagus sylvatica</name>
    <name type="common">Beechnut</name>
    <dbReference type="NCBI Taxonomy" id="28930"/>
    <lineage>
        <taxon>Eukaryota</taxon>
        <taxon>Viridiplantae</taxon>
        <taxon>Streptophyta</taxon>
        <taxon>Embryophyta</taxon>
        <taxon>Tracheophyta</taxon>
        <taxon>Spermatophyta</taxon>
        <taxon>Magnoliopsida</taxon>
        <taxon>eudicotyledons</taxon>
        <taxon>Gunneridae</taxon>
        <taxon>Pentapetalae</taxon>
        <taxon>rosids</taxon>
        <taxon>fabids</taxon>
        <taxon>Fagales</taxon>
        <taxon>Fagaceae</taxon>
        <taxon>Fagus</taxon>
    </lineage>
</organism>
<evidence type="ECO:0000256" key="1">
    <source>
        <dbReference type="SAM" id="Phobius"/>
    </source>
</evidence>
<dbReference type="EMBL" id="OIVN01001138">
    <property type="protein sequence ID" value="SPC90329.1"/>
    <property type="molecule type" value="Genomic_DNA"/>
</dbReference>
<feature type="transmembrane region" description="Helical" evidence="1">
    <location>
        <begin position="120"/>
        <end position="143"/>
    </location>
</feature>
<keyword evidence="1" id="KW-0812">Transmembrane</keyword>
<dbReference type="AlphaFoldDB" id="A0A2N9FTQ3"/>
<sequence>MELTLTSNGKLKFTERGQRCLTVEKEVLRFATEGSKIKIRAIVEGGGGGIFCVASSGALVRKDIVVESLSEDSLSLWSQKLRQYIDSLVCWDDFGVWYFGRHKVFGVWVFYGARDYVRRLWCFDLVCLWVFGVCFGLFLSLMARTNSAMVDGKREREQLR</sequence>
<gene>
    <name evidence="2" type="ORF">FSB_LOCUS18211</name>
</gene>